<feature type="non-terminal residue" evidence="4">
    <location>
        <position position="1"/>
    </location>
</feature>
<dbReference type="InterPro" id="IPR050097">
    <property type="entry name" value="Ferredoxin-NADP_redctase_2"/>
</dbReference>
<feature type="domain" description="FAD/NAD(P)-binding" evidence="3">
    <location>
        <begin position="8"/>
        <end position="156"/>
    </location>
</feature>
<name>X0XJV6_9ZZZZ</name>
<dbReference type="GO" id="GO:0016491">
    <property type="term" value="F:oxidoreductase activity"/>
    <property type="evidence" value="ECO:0007669"/>
    <property type="project" value="UniProtKB-KW"/>
</dbReference>
<dbReference type="Pfam" id="PF07992">
    <property type="entry name" value="Pyr_redox_2"/>
    <property type="match status" value="1"/>
</dbReference>
<organism evidence="4">
    <name type="scientific">marine sediment metagenome</name>
    <dbReference type="NCBI Taxonomy" id="412755"/>
    <lineage>
        <taxon>unclassified sequences</taxon>
        <taxon>metagenomes</taxon>
        <taxon>ecological metagenomes</taxon>
    </lineage>
</organism>
<dbReference type="PRINTS" id="PR00368">
    <property type="entry name" value="FADPNR"/>
</dbReference>
<dbReference type="SUPFAM" id="SSF51905">
    <property type="entry name" value="FAD/NAD(P)-binding domain"/>
    <property type="match status" value="1"/>
</dbReference>
<accession>X0XJV6</accession>
<evidence type="ECO:0000256" key="2">
    <source>
        <dbReference type="ARBA" id="ARBA00023002"/>
    </source>
</evidence>
<gene>
    <name evidence="4" type="ORF">S01H1_57274</name>
</gene>
<dbReference type="EMBL" id="BARS01037345">
    <property type="protein sequence ID" value="GAG25266.1"/>
    <property type="molecule type" value="Genomic_DNA"/>
</dbReference>
<dbReference type="InterPro" id="IPR036188">
    <property type="entry name" value="FAD/NAD-bd_sf"/>
</dbReference>
<evidence type="ECO:0000259" key="3">
    <source>
        <dbReference type="Pfam" id="PF07992"/>
    </source>
</evidence>
<keyword evidence="1" id="KW-0285">Flavoprotein</keyword>
<protein>
    <recommendedName>
        <fullName evidence="3">FAD/NAD(P)-binding domain-containing protein</fullName>
    </recommendedName>
</protein>
<dbReference type="PRINTS" id="PR00469">
    <property type="entry name" value="PNDRDTASEII"/>
</dbReference>
<reference evidence="4" key="1">
    <citation type="journal article" date="2014" name="Front. Microbiol.">
        <title>High frequency of phylogenetically diverse reductive dehalogenase-homologous genes in deep subseafloor sedimentary metagenomes.</title>
        <authorList>
            <person name="Kawai M."/>
            <person name="Futagami T."/>
            <person name="Toyoda A."/>
            <person name="Takaki Y."/>
            <person name="Nishi S."/>
            <person name="Hori S."/>
            <person name="Arai W."/>
            <person name="Tsubouchi T."/>
            <person name="Morono Y."/>
            <person name="Uchiyama I."/>
            <person name="Ito T."/>
            <person name="Fujiyama A."/>
            <person name="Inagaki F."/>
            <person name="Takami H."/>
        </authorList>
    </citation>
    <scope>NUCLEOTIDE SEQUENCE</scope>
    <source>
        <strain evidence="4">Expedition CK06-06</strain>
    </source>
</reference>
<comment type="caution">
    <text evidence="4">The sequence shown here is derived from an EMBL/GenBank/DDBJ whole genome shotgun (WGS) entry which is preliminary data.</text>
</comment>
<dbReference type="Gene3D" id="3.50.50.60">
    <property type="entry name" value="FAD/NAD(P)-binding domain"/>
    <property type="match status" value="2"/>
</dbReference>
<proteinExistence type="predicted"/>
<dbReference type="InterPro" id="IPR023753">
    <property type="entry name" value="FAD/NAD-binding_dom"/>
</dbReference>
<sequence length="176" mass="19499">CDAPFFKDREIMVVGGGNTALEETLHLVKFVSKVYLVHRRGMLRAEKILQERAFRNPKVEIIFRSVVTMIYGDSQVEGVNLKNLETGKIKKIPCAGIFISVGLKPNTEFIRGLIELDKKGFVKTRANLETNVPGIFACGDVRKNLLKQVVVACGEGALAVASAEKYINKIKGIEYS</sequence>
<evidence type="ECO:0000313" key="4">
    <source>
        <dbReference type="EMBL" id="GAG25266.1"/>
    </source>
</evidence>
<dbReference type="AlphaFoldDB" id="X0XJV6"/>
<keyword evidence="2" id="KW-0560">Oxidoreductase</keyword>
<evidence type="ECO:0000256" key="1">
    <source>
        <dbReference type="ARBA" id="ARBA00022630"/>
    </source>
</evidence>
<dbReference type="PANTHER" id="PTHR48105">
    <property type="entry name" value="THIOREDOXIN REDUCTASE 1-RELATED-RELATED"/>
    <property type="match status" value="1"/>
</dbReference>